<sequence length="259" mass="25555">MARGTAPLSGRLLPPVAGLMCLLGLAPAGAVVGGRPAPEAAASAVMVLSSNGGVCTGIVVAPDAVLTAGHCVAARAEHRVHYKDAAGAPVLAEIAARALHPGYDAGAVAGRRRSIDLALVRLAAPLPARFVPATVSGAMPRAGERLTLSGYGVAAPEDARSTGTYRSVELGVVEPHGPSRILVWLGAGPGGASACHGDSGGPIGASASVLAVSAWVAGQASASGKACGGVSQGILLGPQRAWIDRTLAGWQAAARWAEP</sequence>
<feature type="domain" description="Peptidase S1" evidence="3">
    <location>
        <begin position="31"/>
        <end position="248"/>
    </location>
</feature>
<evidence type="ECO:0000313" key="4">
    <source>
        <dbReference type="EMBL" id="MET3693476.1"/>
    </source>
</evidence>
<dbReference type="InterPro" id="IPR018114">
    <property type="entry name" value="TRYPSIN_HIS"/>
</dbReference>
<reference evidence="4 5" key="1">
    <citation type="submission" date="2024-06" db="EMBL/GenBank/DDBJ databases">
        <title>Genomic Encyclopedia of Type Strains, Phase IV (KMG-IV): sequencing the most valuable type-strain genomes for metagenomic binning, comparative biology and taxonomic classification.</title>
        <authorList>
            <person name="Goeker M."/>
        </authorList>
    </citation>
    <scope>NUCLEOTIDE SEQUENCE [LARGE SCALE GENOMIC DNA]</scope>
    <source>
        <strain evidence="4 5">DSM 21331</strain>
    </source>
</reference>
<comment type="caution">
    <text evidence="4">The sequence shown here is derived from an EMBL/GenBank/DDBJ whole genome shotgun (WGS) entry which is preliminary data.</text>
</comment>
<dbReference type="InterPro" id="IPR043504">
    <property type="entry name" value="Peptidase_S1_PA_chymotrypsin"/>
</dbReference>
<protein>
    <recommendedName>
        <fullName evidence="3">Peptidase S1 domain-containing protein</fullName>
    </recommendedName>
</protein>
<dbReference type="PANTHER" id="PTHR24276:SF98">
    <property type="entry name" value="FI18310P1-RELATED"/>
    <property type="match status" value="1"/>
</dbReference>
<dbReference type="PRINTS" id="PR00722">
    <property type="entry name" value="CHYMOTRYPSIN"/>
</dbReference>
<gene>
    <name evidence="4" type="ORF">ABID43_003026</name>
</gene>
<evidence type="ECO:0000259" key="3">
    <source>
        <dbReference type="PROSITE" id="PS50240"/>
    </source>
</evidence>
<proteinExistence type="inferred from homology"/>
<dbReference type="SUPFAM" id="SSF50494">
    <property type="entry name" value="Trypsin-like serine proteases"/>
    <property type="match status" value="1"/>
</dbReference>
<evidence type="ECO:0000256" key="1">
    <source>
        <dbReference type="ARBA" id="ARBA00007664"/>
    </source>
</evidence>
<dbReference type="Pfam" id="PF00089">
    <property type="entry name" value="Trypsin"/>
    <property type="match status" value="1"/>
</dbReference>
<dbReference type="Proteomes" id="UP001549145">
    <property type="component" value="Unassembled WGS sequence"/>
</dbReference>
<dbReference type="InterPro" id="IPR001314">
    <property type="entry name" value="Peptidase_S1A"/>
</dbReference>
<dbReference type="PANTHER" id="PTHR24276">
    <property type="entry name" value="POLYSERASE-RELATED"/>
    <property type="match status" value="1"/>
</dbReference>
<name>A0ABV2L6K8_9HYPH</name>
<accession>A0ABV2L6K8</accession>
<evidence type="ECO:0000313" key="5">
    <source>
        <dbReference type="Proteomes" id="UP001549145"/>
    </source>
</evidence>
<dbReference type="SMART" id="SM00020">
    <property type="entry name" value="Tryp_SPc"/>
    <property type="match status" value="1"/>
</dbReference>
<dbReference type="InterPro" id="IPR050430">
    <property type="entry name" value="Peptidase_S1"/>
</dbReference>
<dbReference type="PROSITE" id="PS50240">
    <property type="entry name" value="TRYPSIN_DOM"/>
    <property type="match status" value="1"/>
</dbReference>
<keyword evidence="2" id="KW-1015">Disulfide bond</keyword>
<dbReference type="Gene3D" id="2.40.10.10">
    <property type="entry name" value="Trypsin-like serine proteases"/>
    <property type="match status" value="1"/>
</dbReference>
<comment type="similarity">
    <text evidence="1">Belongs to the peptidase S1 family.</text>
</comment>
<organism evidence="4 5">
    <name type="scientific">Methylobacterium goesingense</name>
    <dbReference type="NCBI Taxonomy" id="243690"/>
    <lineage>
        <taxon>Bacteria</taxon>
        <taxon>Pseudomonadati</taxon>
        <taxon>Pseudomonadota</taxon>
        <taxon>Alphaproteobacteria</taxon>
        <taxon>Hyphomicrobiales</taxon>
        <taxon>Methylobacteriaceae</taxon>
        <taxon>Methylobacterium</taxon>
    </lineage>
</organism>
<dbReference type="InterPro" id="IPR009003">
    <property type="entry name" value="Peptidase_S1_PA"/>
</dbReference>
<evidence type="ECO:0000256" key="2">
    <source>
        <dbReference type="ARBA" id="ARBA00023157"/>
    </source>
</evidence>
<dbReference type="EMBL" id="JBEPMM010000008">
    <property type="protein sequence ID" value="MET3693476.1"/>
    <property type="molecule type" value="Genomic_DNA"/>
</dbReference>
<dbReference type="InterPro" id="IPR001254">
    <property type="entry name" value="Trypsin_dom"/>
</dbReference>
<dbReference type="PROSITE" id="PS00134">
    <property type="entry name" value="TRYPSIN_HIS"/>
    <property type="match status" value="1"/>
</dbReference>
<keyword evidence="5" id="KW-1185">Reference proteome</keyword>
<dbReference type="RefSeq" id="WP_373320929.1">
    <property type="nucleotide sequence ID" value="NZ_BPQL01000095.1"/>
</dbReference>